<reference evidence="3" key="2">
    <citation type="submission" date="2023-01" db="EMBL/GenBank/DDBJ databases">
        <title>Draft genome sequence of Devosia yakushimensis strain NBRC 103855.</title>
        <authorList>
            <person name="Sun Q."/>
            <person name="Mori K."/>
        </authorList>
    </citation>
    <scope>NUCLEOTIDE SEQUENCE</scope>
    <source>
        <strain evidence="3">NBRC 103855</strain>
    </source>
</reference>
<dbReference type="PANTHER" id="PTHR43048">
    <property type="entry name" value="METHYLMALONYL-COA EPIMERASE"/>
    <property type="match status" value="1"/>
</dbReference>
<dbReference type="InterPro" id="IPR051785">
    <property type="entry name" value="MMCE/EMCE_epimerase"/>
</dbReference>
<reference evidence="3" key="1">
    <citation type="journal article" date="2014" name="Int. J. Syst. Evol. Microbiol.">
        <title>Complete genome of a new Firmicutes species belonging to the dominant human colonic microbiota ('Ruminococcus bicirculans') reveals two chromosomes and a selective capacity to utilize plant glucans.</title>
        <authorList>
            <consortium name="NISC Comparative Sequencing Program"/>
            <person name="Wegmann U."/>
            <person name="Louis P."/>
            <person name="Goesmann A."/>
            <person name="Henrissat B."/>
            <person name="Duncan S.H."/>
            <person name="Flint H.J."/>
        </authorList>
    </citation>
    <scope>NUCLEOTIDE SEQUENCE</scope>
    <source>
        <strain evidence="3">NBRC 103855</strain>
    </source>
</reference>
<evidence type="ECO:0000256" key="1">
    <source>
        <dbReference type="ARBA" id="ARBA00022723"/>
    </source>
</evidence>
<protein>
    <recommendedName>
        <fullName evidence="2">VOC domain-containing protein</fullName>
    </recommendedName>
</protein>
<dbReference type="Proteomes" id="UP001161406">
    <property type="component" value="Unassembled WGS sequence"/>
</dbReference>
<dbReference type="RefSeq" id="WP_284389866.1">
    <property type="nucleotide sequence ID" value="NZ_BSNG01000001.1"/>
</dbReference>
<dbReference type="Gene3D" id="3.10.180.10">
    <property type="entry name" value="2,3-Dihydroxybiphenyl 1,2-Dioxygenase, domain 1"/>
    <property type="match status" value="1"/>
</dbReference>
<gene>
    <name evidence="3" type="ORF">GCM10007913_17250</name>
</gene>
<evidence type="ECO:0000259" key="2">
    <source>
        <dbReference type="PROSITE" id="PS51819"/>
    </source>
</evidence>
<comment type="caution">
    <text evidence="3">The sequence shown here is derived from an EMBL/GenBank/DDBJ whole genome shotgun (WGS) entry which is preliminary data.</text>
</comment>
<dbReference type="Pfam" id="PF00903">
    <property type="entry name" value="Glyoxalase"/>
    <property type="match status" value="1"/>
</dbReference>
<dbReference type="InterPro" id="IPR004360">
    <property type="entry name" value="Glyas_Fos-R_dOase_dom"/>
</dbReference>
<dbReference type="InterPro" id="IPR029068">
    <property type="entry name" value="Glyas_Bleomycin-R_OHBP_Dase"/>
</dbReference>
<evidence type="ECO:0000313" key="4">
    <source>
        <dbReference type="Proteomes" id="UP001161406"/>
    </source>
</evidence>
<dbReference type="PANTHER" id="PTHR43048:SF4">
    <property type="entry name" value="RING-CLEAVING DIOXYGENASE-RELATED"/>
    <property type="match status" value="1"/>
</dbReference>
<sequence>MRLDAIEVVTLFVEDIGAAKAFYQKVFNPEVLGEDEASALLKFSGAMINLLRASQAPMLVTPSPVGAADSGPRMLFTVRVDDVDAAYAELQGKGVTFLNGPINRPWGRRTATFADPAGHAWELAQVIG</sequence>
<proteinExistence type="predicted"/>
<dbReference type="PROSITE" id="PS51819">
    <property type="entry name" value="VOC"/>
    <property type="match status" value="1"/>
</dbReference>
<keyword evidence="1" id="KW-0479">Metal-binding</keyword>
<dbReference type="SUPFAM" id="SSF54593">
    <property type="entry name" value="Glyoxalase/Bleomycin resistance protein/Dihydroxybiphenyl dioxygenase"/>
    <property type="match status" value="1"/>
</dbReference>
<accession>A0ABQ5UDV0</accession>
<dbReference type="EMBL" id="BSNG01000001">
    <property type="protein sequence ID" value="GLQ09793.1"/>
    <property type="molecule type" value="Genomic_DNA"/>
</dbReference>
<organism evidence="3 4">
    <name type="scientific">Devosia yakushimensis</name>
    <dbReference type="NCBI Taxonomy" id="470028"/>
    <lineage>
        <taxon>Bacteria</taxon>
        <taxon>Pseudomonadati</taxon>
        <taxon>Pseudomonadota</taxon>
        <taxon>Alphaproteobacteria</taxon>
        <taxon>Hyphomicrobiales</taxon>
        <taxon>Devosiaceae</taxon>
        <taxon>Devosia</taxon>
    </lineage>
</organism>
<keyword evidence="4" id="KW-1185">Reference proteome</keyword>
<feature type="domain" description="VOC" evidence="2">
    <location>
        <begin position="2"/>
        <end position="126"/>
    </location>
</feature>
<dbReference type="InterPro" id="IPR037523">
    <property type="entry name" value="VOC_core"/>
</dbReference>
<evidence type="ECO:0000313" key="3">
    <source>
        <dbReference type="EMBL" id="GLQ09793.1"/>
    </source>
</evidence>
<name>A0ABQ5UDV0_9HYPH</name>